<evidence type="ECO:0000313" key="4">
    <source>
        <dbReference type="Proteomes" id="UP000683360"/>
    </source>
</evidence>
<dbReference type="GO" id="GO:0061630">
    <property type="term" value="F:ubiquitin protein ligase activity"/>
    <property type="evidence" value="ECO:0007669"/>
    <property type="project" value="TreeGrafter"/>
</dbReference>
<sequence>MASSAMYVCTICQDDGISNVADTWCTECEVFYCGDCEKPHRKSRMSKNHKTMSVEDYQKLPAFMQEISSQCKYHEKLYELYCSVHACPCCVQCTTDKHSNCQDFKPLSDILKQVKSSASVELFEKDLKDLKENLDNAVKYLKTRISTCNIQKTEAVEEIRSMKKSIVDYLNKLEQQIIDDLGHKHKSLYPIWTLSYNNWKSEPVR</sequence>
<dbReference type="PROSITE" id="PS50119">
    <property type="entry name" value="ZF_BBOX"/>
    <property type="match status" value="1"/>
</dbReference>
<dbReference type="AlphaFoldDB" id="A0A8S3V811"/>
<keyword evidence="1" id="KW-0862">Zinc</keyword>
<keyword evidence="1" id="KW-0479">Metal-binding</keyword>
<feature type="domain" description="B box-type" evidence="2">
    <location>
        <begin position="4"/>
        <end position="54"/>
    </location>
</feature>
<dbReference type="Proteomes" id="UP000683360">
    <property type="component" value="Unassembled WGS sequence"/>
</dbReference>
<keyword evidence="4" id="KW-1185">Reference proteome</keyword>
<dbReference type="CDD" id="cd19757">
    <property type="entry name" value="Bbox1"/>
    <property type="match status" value="1"/>
</dbReference>
<evidence type="ECO:0000313" key="3">
    <source>
        <dbReference type="EMBL" id="CAG2249915.1"/>
    </source>
</evidence>
<dbReference type="SMART" id="SM00336">
    <property type="entry name" value="BBOX"/>
    <property type="match status" value="1"/>
</dbReference>
<accession>A0A8S3V811</accession>
<reference evidence="3" key="1">
    <citation type="submission" date="2021-03" db="EMBL/GenBank/DDBJ databases">
        <authorList>
            <person name="Bekaert M."/>
        </authorList>
    </citation>
    <scope>NUCLEOTIDE SEQUENCE</scope>
</reference>
<dbReference type="InterPro" id="IPR000315">
    <property type="entry name" value="Znf_B-box"/>
</dbReference>
<dbReference type="PANTHER" id="PTHR25462">
    <property type="entry name" value="BONUS, ISOFORM C-RELATED"/>
    <property type="match status" value="1"/>
</dbReference>
<organism evidence="3 4">
    <name type="scientific">Mytilus edulis</name>
    <name type="common">Blue mussel</name>
    <dbReference type="NCBI Taxonomy" id="6550"/>
    <lineage>
        <taxon>Eukaryota</taxon>
        <taxon>Metazoa</taxon>
        <taxon>Spiralia</taxon>
        <taxon>Lophotrochozoa</taxon>
        <taxon>Mollusca</taxon>
        <taxon>Bivalvia</taxon>
        <taxon>Autobranchia</taxon>
        <taxon>Pteriomorphia</taxon>
        <taxon>Mytilida</taxon>
        <taxon>Mytiloidea</taxon>
        <taxon>Mytilidae</taxon>
        <taxon>Mytilinae</taxon>
        <taxon>Mytilus</taxon>
    </lineage>
</organism>
<dbReference type="OrthoDB" id="6063618at2759"/>
<gene>
    <name evidence="3" type="ORF">MEDL_61659</name>
</gene>
<dbReference type="PANTHER" id="PTHR25462:SF296">
    <property type="entry name" value="MEIOTIC P26, ISOFORM F"/>
    <property type="match status" value="1"/>
</dbReference>
<dbReference type="SUPFAM" id="SSF57845">
    <property type="entry name" value="B-box zinc-binding domain"/>
    <property type="match status" value="1"/>
</dbReference>
<dbReference type="GO" id="GO:0008270">
    <property type="term" value="F:zinc ion binding"/>
    <property type="evidence" value="ECO:0007669"/>
    <property type="project" value="UniProtKB-KW"/>
</dbReference>
<keyword evidence="1" id="KW-0863">Zinc-finger</keyword>
<protein>
    <submittedName>
        <fullName evidence="3">TRIM9_67</fullName>
    </submittedName>
</protein>
<comment type="caution">
    <text evidence="3">The sequence shown here is derived from an EMBL/GenBank/DDBJ whole genome shotgun (WGS) entry which is preliminary data.</text>
</comment>
<name>A0A8S3V811_MYTED</name>
<dbReference type="Pfam" id="PF22586">
    <property type="entry name" value="ANCHR-like_BBOX"/>
    <property type="match status" value="1"/>
</dbReference>
<dbReference type="EMBL" id="CAJPWZ010003019">
    <property type="protein sequence ID" value="CAG2249915.1"/>
    <property type="molecule type" value="Genomic_DNA"/>
</dbReference>
<dbReference type="InterPro" id="IPR047153">
    <property type="entry name" value="TRIM45/56/19-like"/>
</dbReference>
<evidence type="ECO:0000259" key="2">
    <source>
        <dbReference type="PROSITE" id="PS50119"/>
    </source>
</evidence>
<dbReference type="Gene3D" id="3.30.160.60">
    <property type="entry name" value="Classic Zinc Finger"/>
    <property type="match status" value="1"/>
</dbReference>
<proteinExistence type="predicted"/>
<evidence type="ECO:0000256" key="1">
    <source>
        <dbReference type="PROSITE-ProRule" id="PRU00024"/>
    </source>
</evidence>